<name>A0ABW1CYT8_9ACTN</name>
<sequence length="129" mass="14162">MPETTLGLHGNLVSCYRRLGRHDQALASLEEGLALVRARDLPTHEARYLAMRGQIYFDLQRFEESVAALQESLARWAAPPATSATLRSAWSTRASPCCSCANSTSSPRRTRPALASLHVEQSIPDVLVT</sequence>
<comment type="caution">
    <text evidence="1">The sequence shown here is derived from an EMBL/GenBank/DDBJ whole genome shotgun (WGS) entry which is preliminary data.</text>
</comment>
<dbReference type="InterPro" id="IPR011990">
    <property type="entry name" value="TPR-like_helical_dom_sf"/>
</dbReference>
<evidence type="ECO:0000313" key="1">
    <source>
        <dbReference type="EMBL" id="MFC5830960.1"/>
    </source>
</evidence>
<evidence type="ECO:0000313" key="2">
    <source>
        <dbReference type="Proteomes" id="UP001596058"/>
    </source>
</evidence>
<dbReference type="InterPro" id="IPR019734">
    <property type="entry name" value="TPR_rpt"/>
</dbReference>
<organism evidence="1 2">
    <name type="scientific">Nonomuraea insulae</name>
    <dbReference type="NCBI Taxonomy" id="1616787"/>
    <lineage>
        <taxon>Bacteria</taxon>
        <taxon>Bacillati</taxon>
        <taxon>Actinomycetota</taxon>
        <taxon>Actinomycetes</taxon>
        <taxon>Streptosporangiales</taxon>
        <taxon>Streptosporangiaceae</taxon>
        <taxon>Nonomuraea</taxon>
    </lineage>
</organism>
<dbReference type="SUPFAM" id="SSF48452">
    <property type="entry name" value="TPR-like"/>
    <property type="match status" value="1"/>
</dbReference>
<reference evidence="2" key="1">
    <citation type="journal article" date="2019" name="Int. J. Syst. Evol. Microbiol.">
        <title>The Global Catalogue of Microorganisms (GCM) 10K type strain sequencing project: providing services to taxonomists for standard genome sequencing and annotation.</title>
        <authorList>
            <consortium name="The Broad Institute Genomics Platform"/>
            <consortium name="The Broad Institute Genome Sequencing Center for Infectious Disease"/>
            <person name="Wu L."/>
            <person name="Ma J."/>
        </authorList>
    </citation>
    <scope>NUCLEOTIDE SEQUENCE [LARGE SCALE GENOMIC DNA]</scope>
    <source>
        <strain evidence="2">CCUG 53903</strain>
    </source>
</reference>
<dbReference type="RefSeq" id="WP_379520442.1">
    <property type="nucleotide sequence ID" value="NZ_JBHSPA010000059.1"/>
</dbReference>
<dbReference type="Proteomes" id="UP001596058">
    <property type="component" value="Unassembled WGS sequence"/>
</dbReference>
<proteinExistence type="predicted"/>
<keyword evidence="2" id="KW-1185">Reference proteome</keyword>
<gene>
    <name evidence="1" type="ORF">ACFPZ3_44515</name>
</gene>
<dbReference type="EMBL" id="JBHSPA010000059">
    <property type="protein sequence ID" value="MFC5830960.1"/>
    <property type="molecule type" value="Genomic_DNA"/>
</dbReference>
<dbReference type="Gene3D" id="1.25.40.10">
    <property type="entry name" value="Tetratricopeptide repeat domain"/>
    <property type="match status" value="1"/>
</dbReference>
<protein>
    <submittedName>
        <fullName evidence="1">Tetratricopeptide repeat protein</fullName>
    </submittedName>
</protein>
<dbReference type="SMART" id="SM00028">
    <property type="entry name" value="TPR"/>
    <property type="match status" value="2"/>
</dbReference>
<dbReference type="Pfam" id="PF13424">
    <property type="entry name" value="TPR_12"/>
    <property type="match status" value="1"/>
</dbReference>
<accession>A0ABW1CYT8</accession>